<dbReference type="InterPro" id="IPR003395">
    <property type="entry name" value="RecF/RecN/SMC_N"/>
</dbReference>
<organism evidence="11 12">
    <name type="scientific">Flammeovirga pacifica</name>
    <dbReference type="NCBI Taxonomy" id="915059"/>
    <lineage>
        <taxon>Bacteria</taxon>
        <taxon>Pseudomonadati</taxon>
        <taxon>Bacteroidota</taxon>
        <taxon>Cytophagia</taxon>
        <taxon>Cytophagales</taxon>
        <taxon>Flammeovirgaceae</taxon>
        <taxon>Flammeovirga</taxon>
    </lineage>
</organism>
<dbReference type="NCBIfam" id="TIGR00634">
    <property type="entry name" value="recN"/>
    <property type="match status" value="1"/>
</dbReference>
<evidence type="ECO:0000256" key="5">
    <source>
        <dbReference type="ARBA" id="ARBA00022763"/>
    </source>
</evidence>
<dbReference type="GO" id="GO:0005524">
    <property type="term" value="F:ATP binding"/>
    <property type="evidence" value="ECO:0007669"/>
    <property type="project" value="UniProtKB-KW"/>
</dbReference>
<keyword evidence="7 9" id="KW-0234">DNA repair</keyword>
<accession>A0A1S1YYJ4</accession>
<gene>
    <name evidence="11" type="ORF">NH26_06810</name>
</gene>
<feature type="domain" description="RecF/RecN/SMC N-terminal" evidence="10">
    <location>
        <begin position="1"/>
        <end position="508"/>
    </location>
</feature>
<evidence type="ECO:0000256" key="2">
    <source>
        <dbReference type="ARBA" id="ARBA00009441"/>
    </source>
</evidence>
<evidence type="ECO:0000256" key="1">
    <source>
        <dbReference type="ARBA" id="ARBA00003618"/>
    </source>
</evidence>
<dbReference type="SUPFAM" id="SSF52540">
    <property type="entry name" value="P-loop containing nucleoside triphosphate hydrolases"/>
    <property type="match status" value="1"/>
</dbReference>
<dbReference type="CDD" id="cd03241">
    <property type="entry name" value="ABC_RecN"/>
    <property type="match status" value="1"/>
</dbReference>
<comment type="similarity">
    <text evidence="2 9">Belongs to the RecN family.</text>
</comment>
<dbReference type="GO" id="GO:0006281">
    <property type="term" value="P:DNA repair"/>
    <property type="evidence" value="ECO:0007669"/>
    <property type="project" value="UniProtKB-KW"/>
</dbReference>
<evidence type="ECO:0000313" key="11">
    <source>
        <dbReference type="EMBL" id="OHX66079.1"/>
    </source>
</evidence>
<dbReference type="GO" id="GO:0009432">
    <property type="term" value="P:SOS response"/>
    <property type="evidence" value="ECO:0007669"/>
    <property type="project" value="TreeGrafter"/>
</dbReference>
<dbReference type="Proteomes" id="UP000179797">
    <property type="component" value="Unassembled WGS sequence"/>
</dbReference>
<keyword evidence="4" id="KW-0547">Nucleotide-binding</keyword>
<evidence type="ECO:0000256" key="3">
    <source>
        <dbReference type="ARBA" id="ARBA00021315"/>
    </source>
</evidence>
<protein>
    <recommendedName>
        <fullName evidence="3 9">DNA repair protein RecN</fullName>
    </recommendedName>
    <alternativeName>
        <fullName evidence="8 9">Recombination protein N</fullName>
    </alternativeName>
</protein>
<sequence>MLKNLLIKNYALIEHTEIDPDKGLNIITGETGAGKSIMLGALGLLKGGRADSKALFDTDKKCVIEGTFNISSYKLKSTFKDLELDYEKVTILRREITPSGKSRAFINDTPVRLDVMKKISEKLMDIHSQHDTLQLGSNIYQLNLVDAYGQLEKKVEHVFVAYKEYRKTAQSYQQLLDEYNQIKEEFEFNQFQLKELDDADLDDIDQTELEMELEKLENAENIKVALNTVLEALSRSDFSADSSIYSSITDLNGLTDYSKKLSEIRDRLDSCHIELRDIISEIEGEEDALFFDQERIFMIKETLDTVYGLQQKHRVQDLQELIEKRESIRSKVDKVESFDEALLEAETEKKAAYEALMEIAETLSEARKKAIIPLTKELNKTLADLGMPNGLIEIDHRVTEPTVIGIDEVEVLFTANKGRAPQALREVASGGEFSRLMLAIKYILASKTSLPTIIFDEIDTGISGEIAIKVGSIMEEMGKSHQVFTISHLPQIAALGSKHYYVYKDHGGDSTVSKIRTLDQNGRIQEIAQMIGGAQPSEGAIQSAKDLIGIK</sequence>
<name>A0A1S1YYJ4_FLAPC</name>
<dbReference type="Pfam" id="PF02463">
    <property type="entry name" value="SMC_N"/>
    <property type="match status" value="1"/>
</dbReference>
<comment type="function">
    <text evidence="1 9">May be involved in recombinational repair of damaged DNA.</text>
</comment>
<evidence type="ECO:0000259" key="10">
    <source>
        <dbReference type="Pfam" id="PF02463"/>
    </source>
</evidence>
<evidence type="ECO:0000256" key="4">
    <source>
        <dbReference type="ARBA" id="ARBA00022741"/>
    </source>
</evidence>
<evidence type="ECO:0000313" key="12">
    <source>
        <dbReference type="Proteomes" id="UP000179797"/>
    </source>
</evidence>
<evidence type="ECO:0000256" key="8">
    <source>
        <dbReference type="ARBA" id="ARBA00033408"/>
    </source>
</evidence>
<dbReference type="EMBL" id="JRYR02000001">
    <property type="protein sequence ID" value="OHX66079.1"/>
    <property type="molecule type" value="Genomic_DNA"/>
</dbReference>
<comment type="caution">
    <text evidence="11">The sequence shown here is derived from an EMBL/GenBank/DDBJ whole genome shotgun (WGS) entry which is preliminary data.</text>
</comment>
<evidence type="ECO:0000256" key="6">
    <source>
        <dbReference type="ARBA" id="ARBA00022840"/>
    </source>
</evidence>
<dbReference type="Gene3D" id="3.40.50.300">
    <property type="entry name" value="P-loop containing nucleotide triphosphate hydrolases"/>
    <property type="match status" value="2"/>
</dbReference>
<dbReference type="GO" id="GO:0043590">
    <property type="term" value="C:bacterial nucleoid"/>
    <property type="evidence" value="ECO:0007669"/>
    <property type="project" value="TreeGrafter"/>
</dbReference>
<proteinExistence type="inferred from homology"/>
<keyword evidence="12" id="KW-1185">Reference proteome</keyword>
<reference evidence="11 12" key="1">
    <citation type="journal article" date="2012" name="Int. J. Syst. Evol. Microbiol.">
        <title>Flammeovirga pacifica sp. nov., isolated from deep-sea sediment.</title>
        <authorList>
            <person name="Xu H."/>
            <person name="Fu Y."/>
            <person name="Yang N."/>
            <person name="Ding Z."/>
            <person name="Lai Q."/>
            <person name="Zeng R."/>
        </authorList>
    </citation>
    <scope>NUCLEOTIDE SEQUENCE [LARGE SCALE GENOMIC DNA]</scope>
    <source>
        <strain evidence="12">DSM 24597 / LMG 26175 / WPAGA1</strain>
    </source>
</reference>
<dbReference type="PIRSF" id="PIRSF003128">
    <property type="entry name" value="RecN"/>
    <property type="match status" value="1"/>
</dbReference>
<dbReference type="PANTHER" id="PTHR11059:SF0">
    <property type="entry name" value="DNA REPAIR PROTEIN RECN"/>
    <property type="match status" value="1"/>
</dbReference>
<keyword evidence="6" id="KW-0067">ATP-binding</keyword>
<dbReference type="InterPro" id="IPR004604">
    <property type="entry name" value="DNA_recomb/repair_RecN"/>
</dbReference>
<dbReference type="InterPro" id="IPR027417">
    <property type="entry name" value="P-loop_NTPase"/>
</dbReference>
<evidence type="ECO:0000256" key="9">
    <source>
        <dbReference type="PIRNR" id="PIRNR003128"/>
    </source>
</evidence>
<evidence type="ECO:0000256" key="7">
    <source>
        <dbReference type="ARBA" id="ARBA00023204"/>
    </source>
</evidence>
<dbReference type="OrthoDB" id="9806954at2"/>
<dbReference type="GO" id="GO:0006310">
    <property type="term" value="P:DNA recombination"/>
    <property type="evidence" value="ECO:0007669"/>
    <property type="project" value="InterPro"/>
</dbReference>
<keyword evidence="5 9" id="KW-0227">DNA damage</keyword>
<dbReference type="PANTHER" id="PTHR11059">
    <property type="entry name" value="DNA REPAIR PROTEIN RECN"/>
    <property type="match status" value="1"/>
</dbReference>
<dbReference type="RefSeq" id="WP_052431790.1">
    <property type="nucleotide sequence ID" value="NZ_JRYR02000001.1"/>
</dbReference>
<dbReference type="STRING" id="915059.NH26_06810"/>
<dbReference type="AlphaFoldDB" id="A0A1S1YYJ4"/>